<dbReference type="SUPFAM" id="SSF53335">
    <property type="entry name" value="S-adenosyl-L-methionine-dependent methyltransferases"/>
    <property type="match status" value="1"/>
</dbReference>
<feature type="domain" description="Methyltransferase type 11" evidence="4">
    <location>
        <begin position="32"/>
        <end position="133"/>
    </location>
</feature>
<dbReference type="Proteomes" id="UP000176628">
    <property type="component" value="Unassembled WGS sequence"/>
</dbReference>
<dbReference type="PROSITE" id="PS51608">
    <property type="entry name" value="SAM_MT_UBIE"/>
    <property type="match status" value="1"/>
</dbReference>
<dbReference type="InterPro" id="IPR029063">
    <property type="entry name" value="SAM-dependent_MTases_sf"/>
</dbReference>
<organism evidence="5 6">
    <name type="scientific">Candidatus Curtissbacteria bacterium RBG_16_39_7</name>
    <dbReference type="NCBI Taxonomy" id="1797707"/>
    <lineage>
        <taxon>Bacteria</taxon>
        <taxon>Candidatus Curtissiibacteriota</taxon>
    </lineage>
</organism>
<proteinExistence type="predicted"/>
<reference evidence="5 6" key="1">
    <citation type="journal article" date="2016" name="Nat. Commun.">
        <title>Thousands of microbial genomes shed light on interconnected biogeochemical processes in an aquifer system.</title>
        <authorList>
            <person name="Anantharaman K."/>
            <person name="Brown C.T."/>
            <person name="Hug L.A."/>
            <person name="Sharon I."/>
            <person name="Castelle C.J."/>
            <person name="Probst A.J."/>
            <person name="Thomas B.C."/>
            <person name="Singh A."/>
            <person name="Wilkins M.J."/>
            <person name="Karaoz U."/>
            <person name="Brodie E.L."/>
            <person name="Williams K.H."/>
            <person name="Hubbard S.S."/>
            <person name="Banfield J.F."/>
        </authorList>
    </citation>
    <scope>NUCLEOTIDE SEQUENCE [LARGE SCALE GENOMIC DNA]</scope>
</reference>
<comment type="caution">
    <text evidence="5">The sequence shown here is derived from an EMBL/GenBank/DDBJ whole genome shotgun (WGS) entry which is preliminary data.</text>
</comment>
<evidence type="ECO:0000256" key="1">
    <source>
        <dbReference type="ARBA" id="ARBA00022603"/>
    </source>
</evidence>
<dbReference type="GO" id="GO:0008757">
    <property type="term" value="F:S-adenosylmethionine-dependent methyltransferase activity"/>
    <property type="evidence" value="ECO:0007669"/>
    <property type="project" value="InterPro"/>
</dbReference>
<dbReference type="Gene3D" id="3.40.50.150">
    <property type="entry name" value="Vaccinia Virus protein VP39"/>
    <property type="match status" value="1"/>
</dbReference>
<dbReference type="InterPro" id="IPR004033">
    <property type="entry name" value="UbiE/COQ5_MeTrFase"/>
</dbReference>
<keyword evidence="3" id="KW-0949">S-adenosyl-L-methionine</keyword>
<dbReference type="AlphaFoldDB" id="A0A1F5G525"/>
<keyword evidence="1 5" id="KW-0489">Methyltransferase</keyword>
<dbReference type="GO" id="GO:0032259">
    <property type="term" value="P:methylation"/>
    <property type="evidence" value="ECO:0007669"/>
    <property type="project" value="UniProtKB-KW"/>
</dbReference>
<gene>
    <name evidence="5" type="ORF">A2Z23_01655</name>
</gene>
<dbReference type="Pfam" id="PF08241">
    <property type="entry name" value="Methyltransf_11"/>
    <property type="match status" value="1"/>
</dbReference>
<dbReference type="PANTHER" id="PTHR43591:SF24">
    <property type="entry name" value="2-METHOXY-6-POLYPRENYL-1,4-BENZOQUINOL METHYLASE, MITOCHONDRIAL"/>
    <property type="match status" value="1"/>
</dbReference>
<evidence type="ECO:0000313" key="5">
    <source>
        <dbReference type="EMBL" id="OGD86961.1"/>
    </source>
</evidence>
<evidence type="ECO:0000259" key="4">
    <source>
        <dbReference type="Pfam" id="PF08241"/>
    </source>
</evidence>
<dbReference type="PANTHER" id="PTHR43591">
    <property type="entry name" value="METHYLTRANSFERASE"/>
    <property type="match status" value="1"/>
</dbReference>
<keyword evidence="2 5" id="KW-0808">Transferase</keyword>
<protein>
    <submittedName>
        <fullName evidence="5">Dimethylmenaquinone methyltransferase</fullName>
    </submittedName>
</protein>
<evidence type="ECO:0000313" key="6">
    <source>
        <dbReference type="Proteomes" id="UP000176628"/>
    </source>
</evidence>
<evidence type="ECO:0000256" key="3">
    <source>
        <dbReference type="ARBA" id="ARBA00022691"/>
    </source>
</evidence>
<dbReference type="InterPro" id="IPR013216">
    <property type="entry name" value="Methyltransf_11"/>
</dbReference>
<name>A0A1F5G525_9BACT</name>
<accession>A0A1F5G525</accession>
<sequence length="181" mass="20063">MGYFLDSTLRKKFQPPEKVVKRSEIKKGTDVLEVGCGSGAFTTCAARAVGKDGKVYALDIEPKMLKQLENKLNKPKNQDIKNVKLVKGSACNLPFKNKSLDLVFMATVLQEIPNKNKALKEIRRVLKPGGILAVTEFLPDPDYPFKSTTIKLGNRAGFVLDNVSGSFWNYTVRFVNPPSQG</sequence>
<dbReference type="CDD" id="cd02440">
    <property type="entry name" value="AdoMet_MTases"/>
    <property type="match status" value="1"/>
</dbReference>
<dbReference type="EMBL" id="MFAV01000001">
    <property type="protein sequence ID" value="OGD86961.1"/>
    <property type="molecule type" value="Genomic_DNA"/>
</dbReference>
<evidence type="ECO:0000256" key="2">
    <source>
        <dbReference type="ARBA" id="ARBA00022679"/>
    </source>
</evidence>